<dbReference type="Pfam" id="PF02515">
    <property type="entry name" value="CoA_transf_3"/>
    <property type="match status" value="1"/>
</dbReference>
<gene>
    <name evidence="3" type="ORF">UFOPK1889_00701</name>
</gene>
<dbReference type="Gene3D" id="3.40.50.10540">
    <property type="entry name" value="Crotonobetainyl-coa:carnitine coa-transferase, domain 1"/>
    <property type="match status" value="1"/>
</dbReference>
<dbReference type="GO" id="GO:0016740">
    <property type="term" value="F:transferase activity"/>
    <property type="evidence" value="ECO:0007669"/>
    <property type="project" value="UniProtKB-KW"/>
</dbReference>
<name>A0A6J6HVQ6_9ZZZZ</name>
<dbReference type="SUPFAM" id="SSF89796">
    <property type="entry name" value="CoA-transferase family III (CaiB/BaiF)"/>
    <property type="match status" value="1"/>
</dbReference>
<dbReference type="InterPro" id="IPR023606">
    <property type="entry name" value="CoA-Trfase_III_dom_1_sf"/>
</dbReference>
<accession>A0A6J6HVQ6</accession>
<dbReference type="InterPro" id="IPR050509">
    <property type="entry name" value="CoA-transferase_III"/>
</dbReference>
<evidence type="ECO:0000256" key="2">
    <source>
        <dbReference type="SAM" id="MobiDB-lite"/>
    </source>
</evidence>
<proteinExistence type="predicted"/>
<dbReference type="PANTHER" id="PTHR48228">
    <property type="entry name" value="SUCCINYL-COA--D-CITRAMALATE COA-TRANSFERASE"/>
    <property type="match status" value="1"/>
</dbReference>
<dbReference type="AlphaFoldDB" id="A0A6J6HVQ6"/>
<evidence type="ECO:0000313" key="3">
    <source>
        <dbReference type="EMBL" id="CAB4618201.1"/>
    </source>
</evidence>
<feature type="region of interest" description="Disordered" evidence="2">
    <location>
        <begin position="351"/>
        <end position="371"/>
    </location>
</feature>
<dbReference type="InterPro" id="IPR003673">
    <property type="entry name" value="CoA-Trfase_fam_III"/>
</dbReference>
<protein>
    <submittedName>
        <fullName evidence="3">Unannotated protein</fullName>
    </submittedName>
</protein>
<evidence type="ECO:0000256" key="1">
    <source>
        <dbReference type="ARBA" id="ARBA00022679"/>
    </source>
</evidence>
<dbReference type="EMBL" id="CAEZUZ010000102">
    <property type="protein sequence ID" value="CAB4618201.1"/>
    <property type="molecule type" value="Genomic_DNA"/>
</dbReference>
<reference evidence="3" key="1">
    <citation type="submission" date="2020-05" db="EMBL/GenBank/DDBJ databases">
        <authorList>
            <person name="Chiriac C."/>
            <person name="Salcher M."/>
            <person name="Ghai R."/>
            <person name="Kavagutti S V."/>
        </authorList>
    </citation>
    <scope>NUCLEOTIDE SEQUENCE</scope>
</reference>
<dbReference type="Gene3D" id="3.30.1540.10">
    <property type="entry name" value="formyl-coa transferase, domain 3"/>
    <property type="match status" value="1"/>
</dbReference>
<dbReference type="InterPro" id="IPR044855">
    <property type="entry name" value="CoA-Trfase_III_dom3_sf"/>
</dbReference>
<feature type="compositionally biased region" description="Basic and acidic residues" evidence="2">
    <location>
        <begin position="355"/>
        <end position="365"/>
    </location>
</feature>
<keyword evidence="1" id="KW-0808">Transferase</keyword>
<organism evidence="3">
    <name type="scientific">freshwater metagenome</name>
    <dbReference type="NCBI Taxonomy" id="449393"/>
    <lineage>
        <taxon>unclassified sequences</taxon>
        <taxon>metagenomes</taxon>
        <taxon>ecological metagenomes</taxon>
    </lineage>
</organism>
<sequence>MSALAGLRVIDISTVLAGPNCARYLADFGADVIKVERPDGGDSLRNMGWRDPADGEGLWWRLVNRNKRTISLDLKNETDRNVFLRLIDEADVLVENFRPGVLEKLGFAPDVLHARNPKLVITRVSGFGQTGPYARRPGFATIAEAMSGLASITGMPGGDPMLPPIALTDEVTGLVAAFATMVALWSEQGQVVDVSLLESIFQIMGPLISVWLTRGEMQPRMGSLIPYTVPRGVYKCSDGKFVAMSTSSDSIAARVVKLLGFDGDERFTTFAGRIEHRELIEQATGEWFAKHTQVEALAIFEEIQAAAGPVLDMQEIANDPHYAERNSIISVEGTPMQGIIARLSATPGAVKWRGRASDQDGESIRRNGWNQ</sequence>
<dbReference type="PANTHER" id="PTHR48228:SF6">
    <property type="entry name" value="L-CARNITINE COA-TRANSFERASE"/>
    <property type="match status" value="1"/>
</dbReference>